<dbReference type="Proteomes" id="UP001430953">
    <property type="component" value="Unassembled WGS sequence"/>
</dbReference>
<organism evidence="1 2">
    <name type="scientific">Cardiocondyla obscurior</name>
    <dbReference type="NCBI Taxonomy" id="286306"/>
    <lineage>
        <taxon>Eukaryota</taxon>
        <taxon>Metazoa</taxon>
        <taxon>Ecdysozoa</taxon>
        <taxon>Arthropoda</taxon>
        <taxon>Hexapoda</taxon>
        <taxon>Insecta</taxon>
        <taxon>Pterygota</taxon>
        <taxon>Neoptera</taxon>
        <taxon>Endopterygota</taxon>
        <taxon>Hymenoptera</taxon>
        <taxon>Apocrita</taxon>
        <taxon>Aculeata</taxon>
        <taxon>Formicoidea</taxon>
        <taxon>Formicidae</taxon>
        <taxon>Myrmicinae</taxon>
        <taxon>Cardiocondyla</taxon>
    </lineage>
</organism>
<reference evidence="1 2" key="1">
    <citation type="submission" date="2023-03" db="EMBL/GenBank/DDBJ databases">
        <title>High recombination rates correlate with genetic variation in Cardiocondyla obscurior ants.</title>
        <authorList>
            <person name="Errbii M."/>
        </authorList>
    </citation>
    <scope>NUCLEOTIDE SEQUENCE [LARGE SCALE GENOMIC DNA]</scope>
    <source>
        <strain evidence="1">Alpha-2009</strain>
        <tissue evidence="1">Whole body</tissue>
    </source>
</reference>
<gene>
    <name evidence="1" type="ORF">PUN28_003665</name>
</gene>
<dbReference type="EMBL" id="JADYXP020000003">
    <property type="protein sequence ID" value="KAL0128496.1"/>
    <property type="molecule type" value="Genomic_DNA"/>
</dbReference>
<sequence>MQCAFRIFLTHRVTHQITHRFVFSATHPDHPRRVQHAKNHLEDIILQHELNSVRTLKYIQTDRSQSIVKLTRELI</sequence>
<comment type="caution">
    <text evidence="1">The sequence shown here is derived from an EMBL/GenBank/DDBJ whole genome shotgun (WGS) entry which is preliminary data.</text>
</comment>
<evidence type="ECO:0000313" key="2">
    <source>
        <dbReference type="Proteomes" id="UP001430953"/>
    </source>
</evidence>
<proteinExistence type="predicted"/>
<protein>
    <submittedName>
        <fullName evidence="1">Uncharacterized protein</fullName>
    </submittedName>
</protein>
<dbReference type="AlphaFoldDB" id="A0AAW2GJV0"/>
<keyword evidence="2" id="KW-1185">Reference proteome</keyword>
<evidence type="ECO:0000313" key="1">
    <source>
        <dbReference type="EMBL" id="KAL0128496.1"/>
    </source>
</evidence>
<accession>A0AAW2GJV0</accession>
<name>A0AAW2GJV0_9HYME</name>